<keyword evidence="2" id="KW-0472">Membrane</keyword>
<keyword evidence="2" id="KW-1133">Transmembrane helix</keyword>
<evidence type="ECO:0000256" key="1">
    <source>
        <dbReference type="PROSITE-ProRule" id="PRU00175"/>
    </source>
</evidence>
<dbReference type="AlphaFoldDB" id="A0A078B6T3"/>
<feature type="transmembrane region" description="Helical" evidence="2">
    <location>
        <begin position="406"/>
        <end position="428"/>
    </location>
</feature>
<feature type="domain" description="RING-type" evidence="3">
    <location>
        <begin position="580"/>
        <end position="624"/>
    </location>
</feature>
<dbReference type="Proteomes" id="UP000039865">
    <property type="component" value="Unassembled WGS sequence"/>
</dbReference>
<sequence>MDYKISIEDELNQHLIDGTQFGSINDDIEREDKKDEEGSERQTMLETQNNQQIESIETLTINKESRGHPQYLQPRYDFTFQIVLYGGIAYVMAYLIIAVVMNIVLVSSGDFSVLSTGLTSCPKYLLGIFVAVETFPPIGFLASYLLMEYITRRLHANVNIYTFNSNRWRVKLISFSSKWVKGGFMIFDIIQIGISIATKIAIDYSPNDTLLCKDEVGTFYVIAYIMMVVGFLCIVRLLYLIFPHCIGYMYFSYKQHQDTLLLKRVTQDLNVYTYQEYFRQKKFMSCKICHKEFNENEKIVELSCQNKHIQHKDCADTWFNTQYHLNCPNCLEFMYPRKVTFEIKRIVSTKNTYLAPRSNHDFNIKRYLRFFYFWPSIIYVCINIAAFEVGFQIIDVDSLPNLKPIFVVSTIACFAPIFNMLLSIMMYWNTFRGNMLYSRQYLYSNGKCQMRLTSLKSRINYLVIAAIDLVQIALSLISLIYAQIYAEDLAYLKDKFSFGYGYFIFQITVGVACIIRLSFLVFPHIIGHSYYQWREIRDDEQHKKSMSKNLLQYQYREIIQDIKAHDAYKLDNDSVNFFRCKVCARTFEDYEDIVELVCNGEHIIHKGCADQWFNVQKHINCPVCLEFILTQQRKPLNLSRTPGNSHYLK</sequence>
<evidence type="ECO:0000259" key="3">
    <source>
        <dbReference type="PROSITE" id="PS50089"/>
    </source>
</evidence>
<keyword evidence="1" id="KW-0863">Zinc-finger</keyword>
<feature type="transmembrane region" description="Helical" evidence="2">
    <location>
        <begin position="124"/>
        <end position="146"/>
    </location>
</feature>
<protein>
    <submittedName>
        <fullName evidence="4">Ring finger domain protein</fullName>
    </submittedName>
</protein>
<dbReference type="GO" id="GO:0008270">
    <property type="term" value="F:zinc ion binding"/>
    <property type="evidence" value="ECO:0007669"/>
    <property type="project" value="UniProtKB-KW"/>
</dbReference>
<accession>A0A078B6T3</accession>
<feature type="transmembrane region" description="Helical" evidence="2">
    <location>
        <begin position="222"/>
        <end position="242"/>
    </location>
</feature>
<dbReference type="InterPro" id="IPR013083">
    <property type="entry name" value="Znf_RING/FYVE/PHD"/>
</dbReference>
<name>A0A078B6T3_STYLE</name>
<dbReference type="Pfam" id="PF13639">
    <property type="entry name" value="zf-RING_2"/>
    <property type="match status" value="2"/>
</dbReference>
<proteinExistence type="predicted"/>
<dbReference type="PROSITE" id="PS50089">
    <property type="entry name" value="ZF_RING_2"/>
    <property type="match status" value="2"/>
</dbReference>
<dbReference type="EMBL" id="CCKQ01018295">
    <property type="protein sequence ID" value="CDW90250.1"/>
    <property type="molecule type" value="Genomic_DNA"/>
</dbReference>
<gene>
    <name evidence="4" type="primary">Contig16142.g17197</name>
    <name evidence="4" type="ORF">STYLEM_19391</name>
</gene>
<feature type="transmembrane region" description="Helical" evidence="2">
    <location>
        <begin position="179"/>
        <end position="202"/>
    </location>
</feature>
<keyword evidence="1" id="KW-0862">Zinc</keyword>
<dbReference type="InterPro" id="IPR001841">
    <property type="entry name" value="Znf_RING"/>
</dbReference>
<dbReference type="InParanoid" id="A0A078B6T3"/>
<keyword evidence="2" id="KW-0812">Transmembrane</keyword>
<dbReference type="OrthoDB" id="9984778at2759"/>
<keyword evidence="1" id="KW-0479">Metal-binding</keyword>
<evidence type="ECO:0000313" key="5">
    <source>
        <dbReference type="Proteomes" id="UP000039865"/>
    </source>
</evidence>
<feature type="transmembrane region" description="Helical" evidence="2">
    <location>
        <begin position="370"/>
        <end position="394"/>
    </location>
</feature>
<feature type="domain" description="RING-type" evidence="3">
    <location>
        <begin position="286"/>
        <end position="330"/>
    </location>
</feature>
<evidence type="ECO:0000313" key="4">
    <source>
        <dbReference type="EMBL" id="CDW90250.1"/>
    </source>
</evidence>
<dbReference type="PANTHER" id="PTHR47662:SF1">
    <property type="entry name" value="RING-TYPE DOMAIN-CONTAINING PROTEIN"/>
    <property type="match status" value="1"/>
</dbReference>
<keyword evidence="5" id="KW-1185">Reference proteome</keyword>
<dbReference type="Gene3D" id="3.30.40.10">
    <property type="entry name" value="Zinc/RING finger domain, C3HC4 (zinc finger)"/>
    <property type="match status" value="2"/>
</dbReference>
<feature type="transmembrane region" description="Helical" evidence="2">
    <location>
        <begin position="459"/>
        <end position="482"/>
    </location>
</feature>
<feature type="transmembrane region" description="Helical" evidence="2">
    <location>
        <begin position="502"/>
        <end position="527"/>
    </location>
</feature>
<dbReference type="PANTHER" id="PTHR47662">
    <property type="entry name" value="RING-TYPE DOMAIN-CONTAINING PROTEIN"/>
    <property type="match status" value="1"/>
</dbReference>
<feature type="transmembrane region" description="Helical" evidence="2">
    <location>
        <begin position="82"/>
        <end position="104"/>
    </location>
</feature>
<evidence type="ECO:0000256" key="2">
    <source>
        <dbReference type="SAM" id="Phobius"/>
    </source>
</evidence>
<reference evidence="4 5" key="1">
    <citation type="submission" date="2014-06" db="EMBL/GenBank/DDBJ databases">
        <authorList>
            <person name="Swart Estienne"/>
        </authorList>
    </citation>
    <scope>NUCLEOTIDE SEQUENCE [LARGE SCALE GENOMIC DNA]</scope>
    <source>
        <strain evidence="4 5">130c</strain>
    </source>
</reference>
<dbReference type="SUPFAM" id="SSF57850">
    <property type="entry name" value="RING/U-box"/>
    <property type="match status" value="2"/>
</dbReference>
<organism evidence="4 5">
    <name type="scientific">Stylonychia lemnae</name>
    <name type="common">Ciliate</name>
    <dbReference type="NCBI Taxonomy" id="5949"/>
    <lineage>
        <taxon>Eukaryota</taxon>
        <taxon>Sar</taxon>
        <taxon>Alveolata</taxon>
        <taxon>Ciliophora</taxon>
        <taxon>Intramacronucleata</taxon>
        <taxon>Spirotrichea</taxon>
        <taxon>Stichotrichia</taxon>
        <taxon>Sporadotrichida</taxon>
        <taxon>Oxytrichidae</taxon>
        <taxon>Stylonychinae</taxon>
        <taxon>Stylonychia</taxon>
    </lineage>
</organism>